<evidence type="ECO:0000313" key="2">
    <source>
        <dbReference type="EMBL" id="TKA32807.1"/>
    </source>
</evidence>
<gene>
    <name evidence="2" type="ORF">B0A50_01032</name>
</gene>
<accession>A0A4U0UC81</accession>
<feature type="region of interest" description="Disordered" evidence="1">
    <location>
        <begin position="70"/>
        <end position="195"/>
    </location>
</feature>
<name>A0A4U0UC81_9PEZI</name>
<reference evidence="2 3" key="1">
    <citation type="submission" date="2017-03" db="EMBL/GenBank/DDBJ databases">
        <title>Genomes of endolithic fungi from Antarctica.</title>
        <authorList>
            <person name="Coleine C."/>
            <person name="Masonjones S."/>
            <person name="Stajich J.E."/>
        </authorList>
    </citation>
    <scope>NUCLEOTIDE SEQUENCE [LARGE SCALE GENOMIC DNA]</scope>
    <source>
        <strain evidence="2 3">CCFEE 6315</strain>
    </source>
</reference>
<proteinExistence type="predicted"/>
<organism evidence="2 3">
    <name type="scientific">Salinomyces thailandicus</name>
    <dbReference type="NCBI Taxonomy" id="706561"/>
    <lineage>
        <taxon>Eukaryota</taxon>
        <taxon>Fungi</taxon>
        <taxon>Dikarya</taxon>
        <taxon>Ascomycota</taxon>
        <taxon>Pezizomycotina</taxon>
        <taxon>Dothideomycetes</taxon>
        <taxon>Dothideomycetidae</taxon>
        <taxon>Mycosphaerellales</taxon>
        <taxon>Teratosphaeriaceae</taxon>
        <taxon>Salinomyces</taxon>
    </lineage>
</organism>
<dbReference type="EMBL" id="NAJL01000004">
    <property type="protein sequence ID" value="TKA32807.1"/>
    <property type="molecule type" value="Genomic_DNA"/>
</dbReference>
<keyword evidence="3" id="KW-1185">Reference proteome</keyword>
<sequence length="195" mass="20485">MPSCIYEHNHSPWPTVGALVICPGERTCGYCTGEAALHHYAPVGNLRRHVVGTHTDGGLRDVGAVEVIGSQQRAVVPESSPTGDDGGSLREASTAPRAPDAHSETTQADSSASPPASLPSPMAPGFSPAPVSAPVARADAQGARRNGVWVSEAGKESRRRALAAGKEANRTSQEAKAAREERKKHKGKKKETELR</sequence>
<evidence type="ECO:0000256" key="1">
    <source>
        <dbReference type="SAM" id="MobiDB-lite"/>
    </source>
</evidence>
<dbReference type="OrthoDB" id="3880069at2759"/>
<comment type="caution">
    <text evidence="2">The sequence shown here is derived from an EMBL/GenBank/DDBJ whole genome shotgun (WGS) entry which is preliminary data.</text>
</comment>
<evidence type="ECO:0000313" key="3">
    <source>
        <dbReference type="Proteomes" id="UP000308549"/>
    </source>
</evidence>
<dbReference type="Proteomes" id="UP000308549">
    <property type="component" value="Unassembled WGS sequence"/>
</dbReference>
<protein>
    <submittedName>
        <fullName evidence="2">Uncharacterized protein</fullName>
    </submittedName>
</protein>
<feature type="compositionally biased region" description="Low complexity" evidence="1">
    <location>
        <begin position="123"/>
        <end position="140"/>
    </location>
</feature>
<dbReference type="AlphaFoldDB" id="A0A4U0UC81"/>